<keyword evidence="1" id="KW-1133">Transmembrane helix</keyword>
<comment type="caution">
    <text evidence="2">The sequence shown here is derived from an EMBL/GenBank/DDBJ whole genome shotgun (WGS) entry which is preliminary data.</text>
</comment>
<organism evidence="2 3">
    <name type="scientific">Chlorobium ferrooxidans DSM 13031</name>
    <dbReference type="NCBI Taxonomy" id="377431"/>
    <lineage>
        <taxon>Bacteria</taxon>
        <taxon>Pseudomonadati</taxon>
        <taxon>Chlorobiota</taxon>
        <taxon>Chlorobiia</taxon>
        <taxon>Chlorobiales</taxon>
        <taxon>Chlorobiaceae</taxon>
        <taxon>Chlorobium/Pelodictyon group</taxon>
        <taxon>Chlorobium</taxon>
    </lineage>
</organism>
<sequence length="388" mass="44970">MNFPFQRNTADAPIRLVWFSEIQWDFLSTRKQRLLGRFSERWRILFIEPFALGRSHHWLPVRRGRVWVVTVPFLKTVPFRIGRLLDHPLLRNLLSLPGILLMLFWVVMLGFASSDRIIGLSNIYWGRVASRLSCRFRFYDANDDHLAFPATPSWLKGYLDAWLSRIDLLFSVSPELTARLAVPSGVRTVELGNGVEFSHFADPQRTTSKELALIKRPVLGYAGAMDWLDTALVEETAKAWPEYSLVLLGPAYEQNWWKRQELLNSLPNVHYFGRIDYGELPAWVQHFDLALMPLLSNRLKEVSHPNKLYEYTAAGVPVLSMNYCSAVDQAREVVHVADTRDAFVRMVPEALADRRREARQSFARRHSWDALAATMEQELLKRYRELNS</sequence>
<evidence type="ECO:0000313" key="2">
    <source>
        <dbReference type="EMBL" id="EAT58276.1"/>
    </source>
</evidence>
<reference evidence="2 3" key="1">
    <citation type="submission" date="2006-07" db="EMBL/GenBank/DDBJ databases">
        <title>Annotation of the draft genome assembly of Chlorobium ferroxidans DSM 13031.</title>
        <authorList>
            <consortium name="US DOE Joint Genome Institute (JGI-ORNL)"/>
            <person name="Larimer F."/>
            <person name="Land M."/>
            <person name="Hauser L."/>
        </authorList>
    </citation>
    <scope>NUCLEOTIDE SEQUENCE [LARGE SCALE GENOMIC DNA]</scope>
    <source>
        <strain evidence="2 3">DSM 13031</strain>
    </source>
</reference>
<dbReference type="AlphaFoldDB" id="Q0YPS3"/>
<dbReference type="Pfam" id="PF13692">
    <property type="entry name" value="Glyco_trans_1_4"/>
    <property type="match status" value="1"/>
</dbReference>
<proteinExistence type="predicted"/>
<name>Q0YPS3_9CHLB</name>
<dbReference type="OrthoDB" id="9816564at2"/>
<dbReference type="SUPFAM" id="SSF53756">
    <property type="entry name" value="UDP-Glycosyltransferase/glycogen phosphorylase"/>
    <property type="match status" value="1"/>
</dbReference>
<gene>
    <name evidence="2" type="ORF">CferDRAFT_0262</name>
</gene>
<accession>Q0YPS3</accession>
<reference evidence="2 3" key="2">
    <citation type="submission" date="2006-07" db="EMBL/GenBank/DDBJ databases">
        <title>Sequencing of the draft genome and assembly of Chlorobium ferroxidans DSM 13031.</title>
        <authorList>
            <consortium name="US DOE Joint Genome Institute (JGI-PGF)"/>
            <person name="Copeland A."/>
            <person name="Lucas S."/>
            <person name="Lapidus A."/>
            <person name="Barry K."/>
            <person name="Glavina del Rio T."/>
            <person name="Dalin E."/>
            <person name="Tice H."/>
            <person name="Bruce D."/>
            <person name="Pitluck S."/>
            <person name="Richardson P."/>
        </authorList>
    </citation>
    <scope>NUCLEOTIDE SEQUENCE [LARGE SCALE GENOMIC DNA]</scope>
    <source>
        <strain evidence="2 3">DSM 13031</strain>
    </source>
</reference>
<protein>
    <submittedName>
        <fullName evidence="2">Glycosyl transferase, group 1</fullName>
    </submittedName>
</protein>
<dbReference type="Proteomes" id="UP000004162">
    <property type="component" value="Unassembled WGS sequence"/>
</dbReference>
<dbReference type="EMBL" id="AASE01000024">
    <property type="protein sequence ID" value="EAT58276.1"/>
    <property type="molecule type" value="Genomic_DNA"/>
</dbReference>
<evidence type="ECO:0000256" key="1">
    <source>
        <dbReference type="SAM" id="Phobius"/>
    </source>
</evidence>
<dbReference type="RefSeq" id="WP_006367095.1">
    <property type="nucleotide sequence ID" value="NZ_AASE01000024.1"/>
</dbReference>
<evidence type="ECO:0000313" key="3">
    <source>
        <dbReference type="Proteomes" id="UP000004162"/>
    </source>
</evidence>
<feature type="transmembrane region" description="Helical" evidence="1">
    <location>
        <begin position="93"/>
        <end position="112"/>
    </location>
</feature>
<keyword evidence="1" id="KW-0472">Membrane</keyword>
<keyword evidence="3" id="KW-1185">Reference proteome</keyword>
<dbReference type="Gene3D" id="3.40.50.2000">
    <property type="entry name" value="Glycogen Phosphorylase B"/>
    <property type="match status" value="1"/>
</dbReference>
<keyword evidence="2" id="KW-0808">Transferase</keyword>
<keyword evidence="1" id="KW-0812">Transmembrane</keyword>
<dbReference type="GO" id="GO:0016740">
    <property type="term" value="F:transferase activity"/>
    <property type="evidence" value="ECO:0007669"/>
    <property type="project" value="UniProtKB-KW"/>
</dbReference>